<dbReference type="Proteomes" id="UP000092612">
    <property type="component" value="Unassembled WGS sequence"/>
</dbReference>
<dbReference type="Pfam" id="PF21857">
    <property type="entry name" value="DUF6913"/>
    <property type="match status" value="1"/>
</dbReference>
<keyword evidence="2" id="KW-1185">Reference proteome</keyword>
<dbReference type="STRING" id="996801.BW723_10825"/>
<accession>A0A1B8TQQ7</accession>
<dbReference type="InterPro" id="IPR054207">
    <property type="entry name" value="DUF6913"/>
</dbReference>
<dbReference type="AlphaFoldDB" id="A0A1B8TQQ7"/>
<evidence type="ECO:0000313" key="2">
    <source>
        <dbReference type="Proteomes" id="UP000092612"/>
    </source>
</evidence>
<dbReference type="OrthoDB" id="1430532at2"/>
<gene>
    <name evidence="1" type="ORF">LPB301_16930</name>
</gene>
<organism evidence="1 2">
    <name type="scientific">Polaribacter reichenbachii</name>
    <dbReference type="NCBI Taxonomy" id="996801"/>
    <lineage>
        <taxon>Bacteria</taxon>
        <taxon>Pseudomonadati</taxon>
        <taxon>Bacteroidota</taxon>
        <taxon>Flavobacteriia</taxon>
        <taxon>Flavobacteriales</taxon>
        <taxon>Flavobacteriaceae</taxon>
    </lineage>
</organism>
<comment type="caution">
    <text evidence="1">The sequence shown here is derived from an EMBL/GenBank/DDBJ whole genome shotgun (WGS) entry which is preliminary data.</text>
</comment>
<protein>
    <submittedName>
        <fullName evidence="1">Uncharacterized protein</fullName>
    </submittedName>
</protein>
<sequence>MKKRFNKLLKEKEENRVVCNDEVYTVGVITSDEVAKWLKIQDDIERILDLGNVRIYNFRPYSKKNIPSFKFFTEKDFNWKGEPKNKTFKSFIEESHDLLIGYFNKNNLYLENAVLRSNAKFKVGFANVNASLYDMEIVEIPTNIDSFLSELKKYLIVLNKLKN</sequence>
<evidence type="ECO:0000313" key="1">
    <source>
        <dbReference type="EMBL" id="OBY61808.1"/>
    </source>
</evidence>
<proteinExistence type="predicted"/>
<reference evidence="2" key="1">
    <citation type="submission" date="2016-02" db="EMBL/GenBank/DDBJ databases">
        <title>Paenibacillus sp. LPB0068, isolated from Crassostrea gigas.</title>
        <authorList>
            <person name="Shin S.-K."/>
            <person name="Yi H."/>
        </authorList>
    </citation>
    <scope>NUCLEOTIDE SEQUENCE [LARGE SCALE GENOMIC DNA]</scope>
    <source>
        <strain evidence="2">KCTC 23969</strain>
    </source>
</reference>
<name>A0A1B8TQQ7_9FLAO</name>
<dbReference type="EMBL" id="LSFL01000042">
    <property type="protein sequence ID" value="OBY61808.1"/>
    <property type="molecule type" value="Genomic_DNA"/>
</dbReference>